<evidence type="ECO:0000256" key="3">
    <source>
        <dbReference type="ARBA" id="ARBA00022692"/>
    </source>
</evidence>
<sequence>MAEIAAQQFAKQRVVSPAALRASGSLVISLLLALLTVVATEWLARGSLSGVPDFLLSTSRPGVVTVALLFLLFIGSDALMGRAHQSCLLVMAVALMLAFLSMQKHQYLSDPLYPSDILFGRQIGKLMPVIFATRPFAVIGAAAALVALLTALGYLLLPGRHLFRPLSRRARLLRLAVAVPLIGIGLLPLMQADSFTYIRDRLKIMPKMWDQAANYRHNGFLLAFAFNAPMANVKAPAGYGETAIANIPLDKVPAGAMAAGDVDVIMVMSESLWDPTRLTNVTLSPDPMPTIRENQSGTVFSPEFGGMTPNVEFEALTGFSNAFLPYGSIPYQQYVRDPLPSLATFFGSKDYVTRAFHPFQAWFWNRGNVYQQLGFDRFDSQETLPPMEKRGKFASDESLTREIIRNAEAEERPFFYFAVTLQGHGPYEKNRYANNSINVSSKALTAKNRDSLATYAQGVREADDSLKALMDWARKRPRETILILFGDHLPPLGSVYTQTGHMPSVVATRKASAEVMKKEHETPLVVWSSRRGVQKDLGSISPALLPYYVVELAGYSHPFYTSVLGALKQRYAVIDRYQLIDREDRPQADWANSGAPLDPLIRDYRYLQHDQMFGDGFGTERFFPEQLGRAGSS</sequence>
<dbReference type="GO" id="GO:0005886">
    <property type="term" value="C:plasma membrane"/>
    <property type="evidence" value="ECO:0007669"/>
    <property type="project" value="UniProtKB-SubCell"/>
</dbReference>
<dbReference type="PANTHER" id="PTHR47371">
    <property type="entry name" value="LIPOTEICHOIC ACID SYNTHASE"/>
    <property type="match status" value="1"/>
</dbReference>
<reference evidence="8 9" key="1">
    <citation type="submission" date="2015-12" db="EMBL/GenBank/DDBJ databases">
        <authorList>
            <person name="Shamseldin A."/>
            <person name="Moawad H."/>
            <person name="Abd El-Rahim W.M."/>
            <person name="Sadowsky M.J."/>
        </authorList>
    </citation>
    <scope>NUCLEOTIDE SEQUENCE [LARGE SCALE GENOMIC DNA]</scope>
    <source>
        <strain evidence="8 9">JC234</strain>
    </source>
</reference>
<comment type="subcellular location">
    <subcellularLocation>
        <location evidence="1">Cell membrane</location>
        <topology evidence="1">Multi-pass membrane protein</topology>
    </subcellularLocation>
</comment>
<dbReference type="InterPro" id="IPR000917">
    <property type="entry name" value="Sulfatase_N"/>
</dbReference>
<dbReference type="SUPFAM" id="SSF53649">
    <property type="entry name" value="Alkaline phosphatase-like"/>
    <property type="match status" value="1"/>
</dbReference>
<comment type="caution">
    <text evidence="8">The sequence shown here is derived from an EMBL/GenBank/DDBJ whole genome shotgun (WGS) entry which is preliminary data.</text>
</comment>
<organism evidence="8 9">
    <name type="scientific">Hoeflea olei</name>
    <dbReference type="NCBI Taxonomy" id="1480615"/>
    <lineage>
        <taxon>Bacteria</taxon>
        <taxon>Pseudomonadati</taxon>
        <taxon>Pseudomonadota</taxon>
        <taxon>Alphaproteobacteria</taxon>
        <taxon>Hyphomicrobiales</taxon>
        <taxon>Rhizobiaceae</taxon>
        <taxon>Hoeflea</taxon>
    </lineage>
</organism>
<name>A0A1C1YWV9_9HYPH</name>
<dbReference type="STRING" id="1480615.AWJ14_04080"/>
<evidence type="ECO:0000256" key="2">
    <source>
        <dbReference type="ARBA" id="ARBA00022475"/>
    </source>
</evidence>
<feature type="transmembrane region" description="Helical" evidence="6">
    <location>
        <begin position="172"/>
        <end position="190"/>
    </location>
</feature>
<dbReference type="PANTHER" id="PTHR47371:SF3">
    <property type="entry name" value="PHOSPHOGLYCEROL TRANSFERASE I"/>
    <property type="match status" value="1"/>
</dbReference>
<evidence type="ECO:0000256" key="4">
    <source>
        <dbReference type="ARBA" id="ARBA00022989"/>
    </source>
</evidence>
<evidence type="ECO:0000313" key="8">
    <source>
        <dbReference type="EMBL" id="OCW57972.1"/>
    </source>
</evidence>
<evidence type="ECO:0000259" key="7">
    <source>
        <dbReference type="Pfam" id="PF00884"/>
    </source>
</evidence>
<proteinExistence type="predicted"/>
<evidence type="ECO:0000313" key="9">
    <source>
        <dbReference type="Proteomes" id="UP000094795"/>
    </source>
</evidence>
<feature type="transmembrane region" description="Helical" evidence="6">
    <location>
        <begin position="20"/>
        <end position="42"/>
    </location>
</feature>
<keyword evidence="3 6" id="KW-0812">Transmembrane</keyword>
<dbReference type="AlphaFoldDB" id="A0A1C1YWV9"/>
<evidence type="ECO:0000256" key="6">
    <source>
        <dbReference type="SAM" id="Phobius"/>
    </source>
</evidence>
<gene>
    <name evidence="8" type="ORF">AWJ14_04080</name>
</gene>
<feature type="transmembrane region" description="Helical" evidence="6">
    <location>
        <begin position="136"/>
        <end position="157"/>
    </location>
</feature>
<dbReference type="RefSeq" id="WP_066178475.1">
    <property type="nucleotide sequence ID" value="NZ_LQZT01000012.1"/>
</dbReference>
<feature type="transmembrane region" description="Helical" evidence="6">
    <location>
        <begin position="86"/>
        <end position="103"/>
    </location>
</feature>
<dbReference type="Proteomes" id="UP000094795">
    <property type="component" value="Unassembled WGS sequence"/>
</dbReference>
<dbReference type="CDD" id="cd16015">
    <property type="entry name" value="LTA_synthase"/>
    <property type="match status" value="1"/>
</dbReference>
<evidence type="ECO:0000256" key="5">
    <source>
        <dbReference type="ARBA" id="ARBA00023136"/>
    </source>
</evidence>
<keyword evidence="2" id="KW-1003">Cell membrane</keyword>
<dbReference type="Gene3D" id="3.40.720.10">
    <property type="entry name" value="Alkaline Phosphatase, subunit A"/>
    <property type="match status" value="1"/>
</dbReference>
<protein>
    <submittedName>
        <fullName evidence="8">Cation tolerance protein CutA</fullName>
    </submittedName>
</protein>
<keyword evidence="9" id="KW-1185">Reference proteome</keyword>
<dbReference type="EMBL" id="LQZT01000012">
    <property type="protein sequence ID" value="OCW57972.1"/>
    <property type="molecule type" value="Genomic_DNA"/>
</dbReference>
<feature type="domain" description="Sulfatase N-terminal" evidence="7">
    <location>
        <begin position="264"/>
        <end position="555"/>
    </location>
</feature>
<accession>A0A1C1YWV9</accession>
<keyword evidence="5 6" id="KW-0472">Membrane</keyword>
<dbReference type="OrthoDB" id="5363296at2"/>
<feature type="transmembrane region" description="Helical" evidence="6">
    <location>
        <begin position="54"/>
        <end position="74"/>
    </location>
</feature>
<dbReference type="Pfam" id="PF00884">
    <property type="entry name" value="Sulfatase"/>
    <property type="match status" value="1"/>
</dbReference>
<evidence type="ECO:0000256" key="1">
    <source>
        <dbReference type="ARBA" id="ARBA00004651"/>
    </source>
</evidence>
<keyword evidence="4 6" id="KW-1133">Transmembrane helix</keyword>
<dbReference type="InterPro" id="IPR017850">
    <property type="entry name" value="Alkaline_phosphatase_core_sf"/>
</dbReference>
<dbReference type="InterPro" id="IPR050448">
    <property type="entry name" value="OpgB/LTA_synthase_biosynth"/>
</dbReference>